<organism evidence="4 5">
    <name type="scientific">Rubricoccus marinus</name>
    <dbReference type="NCBI Taxonomy" id="716817"/>
    <lineage>
        <taxon>Bacteria</taxon>
        <taxon>Pseudomonadati</taxon>
        <taxon>Rhodothermota</taxon>
        <taxon>Rhodothermia</taxon>
        <taxon>Rhodothermales</taxon>
        <taxon>Rubricoccaceae</taxon>
        <taxon>Rubricoccus</taxon>
    </lineage>
</organism>
<evidence type="ECO:0000313" key="5">
    <source>
        <dbReference type="Proteomes" id="UP000216446"/>
    </source>
</evidence>
<feature type="chain" id="PRO_5012853585" description="Curlin associated repeat-containing protein" evidence="3">
    <location>
        <begin position="19"/>
        <end position="182"/>
    </location>
</feature>
<evidence type="ECO:0008006" key="6">
    <source>
        <dbReference type="Google" id="ProtNLM"/>
    </source>
</evidence>
<reference evidence="4 5" key="1">
    <citation type="submission" date="2016-11" db="EMBL/GenBank/DDBJ databases">
        <title>Study of marine rhodopsin-containing bacteria.</title>
        <authorList>
            <person name="Yoshizawa S."/>
            <person name="Kumagai Y."/>
            <person name="Kogure K."/>
        </authorList>
    </citation>
    <scope>NUCLEOTIDE SEQUENCE [LARGE SCALE GENOMIC DNA]</scope>
    <source>
        <strain evidence="4 5">SG-29</strain>
    </source>
</reference>
<protein>
    <recommendedName>
        <fullName evidence="6">Curlin associated repeat-containing protein</fullName>
    </recommendedName>
</protein>
<dbReference type="GO" id="GO:0007155">
    <property type="term" value="P:cell adhesion"/>
    <property type="evidence" value="ECO:0007669"/>
    <property type="project" value="InterPro"/>
</dbReference>
<dbReference type="Pfam" id="PF07012">
    <property type="entry name" value="Curlin_rpt"/>
    <property type="match status" value="1"/>
</dbReference>
<dbReference type="InterPro" id="IPR009742">
    <property type="entry name" value="Curlin_rpt"/>
</dbReference>
<gene>
    <name evidence="4" type="ORF">BSZ36_15320</name>
</gene>
<sequence>MTRLLPLLLFALAATASAQSEVFVEQAGSTFGVSTDVVIGSGAVNAQSALNTATAGVSPATNVAAITQEGADNRVDLTQQGIGNRLGLFIDGNSNQFQLSQIGSYNEFVADVIGDGNVLGPESIQAGTGNQYTLLSDRVSGEVHSLQQYGDANQAFQVVGQGLKPASIQQRGSGMQVMVERR</sequence>
<evidence type="ECO:0000256" key="3">
    <source>
        <dbReference type="SAM" id="SignalP"/>
    </source>
</evidence>
<dbReference type="EMBL" id="MQWB01000001">
    <property type="protein sequence ID" value="OZC04229.1"/>
    <property type="molecule type" value="Genomic_DNA"/>
</dbReference>
<feature type="signal peptide" evidence="3">
    <location>
        <begin position="1"/>
        <end position="18"/>
    </location>
</feature>
<evidence type="ECO:0000313" key="4">
    <source>
        <dbReference type="EMBL" id="OZC04229.1"/>
    </source>
</evidence>
<dbReference type="InParanoid" id="A0A259U2K0"/>
<dbReference type="Proteomes" id="UP000216446">
    <property type="component" value="Unassembled WGS sequence"/>
</dbReference>
<accession>A0A259U2K0</accession>
<dbReference type="GO" id="GO:0009289">
    <property type="term" value="C:pilus"/>
    <property type="evidence" value="ECO:0007669"/>
    <property type="project" value="InterPro"/>
</dbReference>
<comment type="similarity">
    <text evidence="1">Belongs to the CsgA/CsgB family.</text>
</comment>
<evidence type="ECO:0000256" key="1">
    <source>
        <dbReference type="ARBA" id="ARBA00009766"/>
    </source>
</evidence>
<dbReference type="RefSeq" id="WP_094550473.1">
    <property type="nucleotide sequence ID" value="NZ_MQWB01000001.1"/>
</dbReference>
<proteinExistence type="inferred from homology"/>
<evidence type="ECO:0000256" key="2">
    <source>
        <dbReference type="ARBA" id="ARBA00022729"/>
    </source>
</evidence>
<name>A0A259U2K0_9BACT</name>
<keyword evidence="2 3" id="KW-0732">Signal</keyword>
<keyword evidence="5" id="KW-1185">Reference proteome</keyword>
<dbReference type="AlphaFoldDB" id="A0A259U2K0"/>
<comment type="caution">
    <text evidence="4">The sequence shown here is derived from an EMBL/GenBank/DDBJ whole genome shotgun (WGS) entry which is preliminary data.</text>
</comment>